<dbReference type="InterPro" id="IPR036388">
    <property type="entry name" value="WH-like_DNA-bd_sf"/>
</dbReference>
<dbReference type="Proteomes" id="UP000183015">
    <property type="component" value="Unassembled WGS sequence"/>
</dbReference>
<sequence>MEAKPPLAETRSGVLGLTRREISIASMIAVGASNRQIAEDLWISPHTVAAHLCSMLRRMGASNRTELIARLYAEGVLAQGAWPPLPAEHVRAARPHDGNGGPVAMTFDALHALREAGHPVDLLSHEQRSVLADLNEQEVRVLNTVKDRLEAASPEVEGQELKLL</sequence>
<dbReference type="PANTHER" id="PTHR44688">
    <property type="entry name" value="DNA-BINDING TRANSCRIPTIONAL ACTIVATOR DEVR_DOSR"/>
    <property type="match status" value="1"/>
</dbReference>
<evidence type="ECO:0000313" key="6">
    <source>
        <dbReference type="Proteomes" id="UP000183015"/>
    </source>
</evidence>
<keyword evidence="1" id="KW-0805">Transcription regulation</keyword>
<accession>A0A1H7MVE2</accession>
<dbReference type="PRINTS" id="PR00038">
    <property type="entry name" value="HTHLUXR"/>
</dbReference>
<dbReference type="AlphaFoldDB" id="A0A1H7MVE2"/>
<evidence type="ECO:0000313" key="5">
    <source>
        <dbReference type="EMBL" id="SEL15009.1"/>
    </source>
</evidence>
<dbReference type="InterPro" id="IPR054632">
    <property type="entry name" value="Aroma_sacti_dom"/>
</dbReference>
<dbReference type="SMART" id="SM00421">
    <property type="entry name" value="HTH_LUXR"/>
    <property type="match status" value="1"/>
</dbReference>
<protein>
    <submittedName>
        <fullName evidence="5">Regulatory protein, luxR family</fullName>
    </submittedName>
</protein>
<name>A0A1H7MVE2_STRJI</name>
<dbReference type="STRING" id="235985.SAMN05414137_10679"/>
<evidence type="ECO:0000256" key="1">
    <source>
        <dbReference type="ARBA" id="ARBA00023015"/>
    </source>
</evidence>
<evidence type="ECO:0000256" key="2">
    <source>
        <dbReference type="ARBA" id="ARBA00023125"/>
    </source>
</evidence>
<dbReference type="PROSITE" id="PS00622">
    <property type="entry name" value="HTH_LUXR_1"/>
    <property type="match status" value="1"/>
</dbReference>
<feature type="domain" description="HTH luxR-type" evidence="4">
    <location>
        <begin position="10"/>
        <end position="75"/>
    </location>
</feature>
<dbReference type="CDD" id="cd06170">
    <property type="entry name" value="LuxR_C_like"/>
    <property type="match status" value="1"/>
</dbReference>
<gene>
    <name evidence="5" type="ORF">SAMN05414137_10679</name>
</gene>
<dbReference type="NCBIfam" id="NF045560">
    <property type="entry name" value="aroma_sacti_dom"/>
    <property type="match status" value="1"/>
</dbReference>
<keyword evidence="2" id="KW-0238">DNA-binding</keyword>
<dbReference type="EMBL" id="FOAZ01000006">
    <property type="protein sequence ID" value="SEL15009.1"/>
    <property type="molecule type" value="Genomic_DNA"/>
</dbReference>
<dbReference type="Gene3D" id="1.10.10.10">
    <property type="entry name" value="Winged helix-like DNA-binding domain superfamily/Winged helix DNA-binding domain"/>
    <property type="match status" value="1"/>
</dbReference>
<dbReference type="SUPFAM" id="SSF46894">
    <property type="entry name" value="C-terminal effector domain of the bipartite response regulators"/>
    <property type="match status" value="1"/>
</dbReference>
<evidence type="ECO:0000259" key="4">
    <source>
        <dbReference type="PROSITE" id="PS50043"/>
    </source>
</evidence>
<dbReference type="Pfam" id="PF00196">
    <property type="entry name" value="GerE"/>
    <property type="match status" value="1"/>
</dbReference>
<dbReference type="GO" id="GO:0003677">
    <property type="term" value="F:DNA binding"/>
    <property type="evidence" value="ECO:0007669"/>
    <property type="project" value="UniProtKB-KW"/>
</dbReference>
<reference evidence="6" key="1">
    <citation type="submission" date="2016-10" db="EMBL/GenBank/DDBJ databases">
        <authorList>
            <person name="Varghese N."/>
        </authorList>
    </citation>
    <scope>NUCLEOTIDE SEQUENCE [LARGE SCALE GENOMIC DNA]</scope>
    <source>
        <strain evidence="6">DSM 45096 / BCRC 16803 / CGMCC 4.1857 / CIP 109030 / JCM 12277 / KCTC 19219 / NBRC 100920 / 33214</strain>
    </source>
</reference>
<evidence type="ECO:0000256" key="3">
    <source>
        <dbReference type="ARBA" id="ARBA00023163"/>
    </source>
</evidence>
<dbReference type="PANTHER" id="PTHR44688:SF16">
    <property type="entry name" value="DNA-BINDING TRANSCRIPTIONAL ACTIVATOR DEVR_DOSR"/>
    <property type="match status" value="1"/>
</dbReference>
<dbReference type="OrthoDB" id="4318602at2"/>
<keyword evidence="3" id="KW-0804">Transcription</keyword>
<keyword evidence="6" id="KW-1185">Reference proteome</keyword>
<dbReference type="GO" id="GO:0006355">
    <property type="term" value="P:regulation of DNA-templated transcription"/>
    <property type="evidence" value="ECO:0007669"/>
    <property type="project" value="InterPro"/>
</dbReference>
<proteinExistence type="predicted"/>
<dbReference type="InterPro" id="IPR016032">
    <property type="entry name" value="Sig_transdc_resp-reg_C-effctor"/>
</dbReference>
<dbReference type="PROSITE" id="PS50043">
    <property type="entry name" value="HTH_LUXR_2"/>
    <property type="match status" value="1"/>
</dbReference>
<organism evidence="5 6">
    <name type="scientific">Streptacidiphilus jiangxiensis</name>
    <dbReference type="NCBI Taxonomy" id="235985"/>
    <lineage>
        <taxon>Bacteria</taxon>
        <taxon>Bacillati</taxon>
        <taxon>Actinomycetota</taxon>
        <taxon>Actinomycetes</taxon>
        <taxon>Kitasatosporales</taxon>
        <taxon>Streptomycetaceae</taxon>
        <taxon>Streptacidiphilus</taxon>
    </lineage>
</organism>
<dbReference type="RefSeq" id="WP_075003895.1">
    <property type="nucleotide sequence ID" value="NZ_FOAZ01000006.1"/>
</dbReference>
<dbReference type="InterPro" id="IPR000792">
    <property type="entry name" value="Tscrpt_reg_LuxR_C"/>
</dbReference>